<proteinExistence type="predicted"/>
<evidence type="ECO:0000313" key="1">
    <source>
        <dbReference type="EMBL" id="CAG7734948.1"/>
    </source>
</evidence>
<gene>
    <name evidence="1" type="ORF">AFUS01_LOCUS23307</name>
</gene>
<name>A0A8J2K822_9HEXA</name>
<protein>
    <submittedName>
        <fullName evidence="1">Uncharacterized protein</fullName>
    </submittedName>
</protein>
<organism evidence="1 2">
    <name type="scientific">Allacma fusca</name>
    <dbReference type="NCBI Taxonomy" id="39272"/>
    <lineage>
        <taxon>Eukaryota</taxon>
        <taxon>Metazoa</taxon>
        <taxon>Ecdysozoa</taxon>
        <taxon>Arthropoda</taxon>
        <taxon>Hexapoda</taxon>
        <taxon>Collembola</taxon>
        <taxon>Symphypleona</taxon>
        <taxon>Sminthuridae</taxon>
        <taxon>Allacma</taxon>
    </lineage>
</organism>
<dbReference type="EMBL" id="CAJVCH010279325">
    <property type="protein sequence ID" value="CAG7734948.1"/>
    <property type="molecule type" value="Genomic_DNA"/>
</dbReference>
<keyword evidence="2" id="KW-1185">Reference proteome</keyword>
<dbReference type="AlphaFoldDB" id="A0A8J2K822"/>
<comment type="caution">
    <text evidence="1">The sequence shown here is derived from an EMBL/GenBank/DDBJ whole genome shotgun (WGS) entry which is preliminary data.</text>
</comment>
<feature type="non-terminal residue" evidence="1">
    <location>
        <position position="1"/>
    </location>
</feature>
<dbReference type="Proteomes" id="UP000708208">
    <property type="component" value="Unassembled WGS sequence"/>
</dbReference>
<reference evidence="1" key="1">
    <citation type="submission" date="2021-06" db="EMBL/GenBank/DDBJ databases">
        <authorList>
            <person name="Hodson N. C."/>
            <person name="Mongue J. A."/>
            <person name="Jaron S. K."/>
        </authorList>
    </citation>
    <scope>NUCLEOTIDE SEQUENCE</scope>
</reference>
<accession>A0A8J2K822</accession>
<evidence type="ECO:0000313" key="2">
    <source>
        <dbReference type="Proteomes" id="UP000708208"/>
    </source>
</evidence>
<sequence>MSHIFTQQDIDCTQYEDVTTIGDDLKALRNATTEIAADLVALKELSKDMKDCIDRLEQRMIVTPRREDEVPEVRENNPQPFVTITDDVDEKHDLYLPKSTLNQLLAATVEREAVRILLLHFYDIKILQGFTLTGKT</sequence>